<proteinExistence type="inferred from homology"/>
<feature type="signal peptide" evidence="5">
    <location>
        <begin position="1"/>
        <end position="23"/>
    </location>
</feature>
<dbReference type="InterPro" id="IPR051801">
    <property type="entry name" value="GH28_Enzymes"/>
</dbReference>
<dbReference type="GO" id="GO:0005975">
    <property type="term" value="P:carbohydrate metabolic process"/>
    <property type="evidence" value="ECO:0007669"/>
    <property type="project" value="InterPro"/>
</dbReference>
<organism evidence="6 7">
    <name type="scientific">Bacteroides stercorirosoris</name>
    <dbReference type="NCBI Taxonomy" id="871324"/>
    <lineage>
        <taxon>Bacteria</taxon>
        <taxon>Pseudomonadati</taxon>
        <taxon>Bacteroidota</taxon>
        <taxon>Bacteroidia</taxon>
        <taxon>Bacteroidales</taxon>
        <taxon>Bacteroidaceae</taxon>
        <taxon>Bacteroides</taxon>
    </lineage>
</organism>
<dbReference type="Pfam" id="PF00295">
    <property type="entry name" value="Glyco_hydro_28"/>
    <property type="match status" value="1"/>
</dbReference>
<dbReference type="SMART" id="SM00710">
    <property type="entry name" value="PbH1"/>
    <property type="match status" value="5"/>
</dbReference>
<name>A0A1M6JGU2_9BACE</name>
<dbReference type="eggNOG" id="COG5434">
    <property type="taxonomic scope" value="Bacteria"/>
</dbReference>
<reference evidence="7" key="1">
    <citation type="submission" date="2016-11" db="EMBL/GenBank/DDBJ databases">
        <authorList>
            <person name="Varghese N."/>
            <person name="Submissions S."/>
        </authorList>
    </citation>
    <scope>NUCLEOTIDE SEQUENCE [LARGE SCALE GENOMIC DNA]</scope>
    <source>
        <strain evidence="7">DSM 26884</strain>
    </source>
</reference>
<accession>A0A1M6JGU2</accession>
<dbReference type="Gene3D" id="2.160.20.10">
    <property type="entry name" value="Single-stranded right-handed beta-helix, Pectin lyase-like"/>
    <property type="match status" value="1"/>
</dbReference>
<evidence type="ECO:0000256" key="2">
    <source>
        <dbReference type="ARBA" id="ARBA00022801"/>
    </source>
</evidence>
<dbReference type="InterPro" id="IPR006626">
    <property type="entry name" value="PbH1"/>
</dbReference>
<dbReference type="InterPro" id="IPR012334">
    <property type="entry name" value="Pectin_lyas_fold"/>
</dbReference>
<protein>
    <submittedName>
        <fullName evidence="6">Glycosyl hydrolases family 28</fullName>
    </submittedName>
</protein>
<dbReference type="EMBL" id="FQZN01000029">
    <property type="protein sequence ID" value="SHJ45894.1"/>
    <property type="molecule type" value="Genomic_DNA"/>
</dbReference>
<dbReference type="GeneID" id="92713924"/>
<evidence type="ECO:0000256" key="4">
    <source>
        <dbReference type="RuleBase" id="RU361169"/>
    </source>
</evidence>
<comment type="similarity">
    <text evidence="1 4">Belongs to the glycosyl hydrolase 28 family.</text>
</comment>
<keyword evidence="7" id="KW-1185">Reference proteome</keyword>
<keyword evidence="5" id="KW-0732">Signal</keyword>
<dbReference type="PANTHER" id="PTHR31339">
    <property type="entry name" value="PECTIN LYASE-RELATED"/>
    <property type="match status" value="1"/>
</dbReference>
<dbReference type="GO" id="GO:0004650">
    <property type="term" value="F:polygalacturonase activity"/>
    <property type="evidence" value="ECO:0007669"/>
    <property type="project" value="InterPro"/>
</dbReference>
<gene>
    <name evidence="6" type="ORF">SAMN05444350_12929</name>
</gene>
<dbReference type="PANTHER" id="PTHR31339:SF9">
    <property type="entry name" value="PLASMIN AND FIBRONECTIN-BINDING PROTEIN A"/>
    <property type="match status" value="1"/>
</dbReference>
<evidence type="ECO:0000313" key="6">
    <source>
        <dbReference type="EMBL" id="SHJ45894.1"/>
    </source>
</evidence>
<evidence type="ECO:0000256" key="3">
    <source>
        <dbReference type="ARBA" id="ARBA00023295"/>
    </source>
</evidence>
<evidence type="ECO:0000313" key="7">
    <source>
        <dbReference type="Proteomes" id="UP000184192"/>
    </source>
</evidence>
<dbReference type="InterPro" id="IPR000743">
    <property type="entry name" value="Glyco_hydro_28"/>
</dbReference>
<keyword evidence="2 4" id="KW-0378">Hydrolase</keyword>
<dbReference type="AlphaFoldDB" id="A0A1M6JGU2"/>
<keyword evidence="3 4" id="KW-0326">Glycosidase</keyword>
<dbReference type="InterPro" id="IPR011050">
    <property type="entry name" value="Pectin_lyase_fold/virulence"/>
</dbReference>
<feature type="chain" id="PRO_5012635687" evidence="5">
    <location>
        <begin position="24"/>
        <end position="473"/>
    </location>
</feature>
<evidence type="ECO:0000256" key="5">
    <source>
        <dbReference type="SAM" id="SignalP"/>
    </source>
</evidence>
<sequence>MKIYFIRIVLVLLMTCLSTNIQSKGIPDFFWMKQVGAVSYPAQQTVYNVTDYGAKGDAICMNTRAIQKAIDEAEQAGGGMVVFSPGIYLTGSLFVGNNVNLHISKGVTLVASQDIVDYKKIDTRIAGIEMEWPSALINIIGKKNAAISGDGVIDGRGKIFWDKYWNMRKDYEMKGLRWIVDYDCERPRGILIAESENVTVRDIVLYQPGFWSLHVLYSKHITIDGIIISNNIEGHGPSTDGIDIDSSEYVLVQNSNINCNDDNFCLKAGRDSDGLRVNRPCQYVVIRDCIAGSGGGMFTCGSETSGGIRNIVAYRMKGIGTKCGLRFKSTCQRGGVIENIYLYDIEMVEVARPIVVDLNWNPAYSTSKLPEGYDIKKLPAHWLKMLEPVSLAQGTPVFRNISLDKVTASNAQSCINVVGIAGSRIENFVFHSVCLKGDKAGKIVWAKDWRLNDVRIEASNDLILECNENVVIP</sequence>
<dbReference type="RefSeq" id="WP_083595475.1">
    <property type="nucleotide sequence ID" value="NZ_FQZN01000029.1"/>
</dbReference>
<dbReference type="SUPFAM" id="SSF51126">
    <property type="entry name" value="Pectin lyase-like"/>
    <property type="match status" value="1"/>
</dbReference>
<evidence type="ECO:0000256" key="1">
    <source>
        <dbReference type="ARBA" id="ARBA00008834"/>
    </source>
</evidence>
<dbReference type="Proteomes" id="UP000184192">
    <property type="component" value="Unassembled WGS sequence"/>
</dbReference>